<name>A0A9Q0VIM3_SALVM</name>
<keyword evidence="1" id="KW-1133">Transmembrane helix</keyword>
<sequence>MEAASLASEAEPECPAVRAPPAPTGIVVPLPPERTPPPLCNPGLPPLAGVPPPAELPPLLLIILFYFSSKILLTYFGVPFCIDRKWRKKNFTIKENVYPCTSLTSDHHTNNYMGHGSKGLFKEVGFHDPPRTR</sequence>
<accession>A0A9Q0VIM3</accession>
<organism evidence="2 3">
    <name type="scientific">Salix viminalis</name>
    <name type="common">Common osier</name>
    <name type="synonym">Basket willow</name>
    <dbReference type="NCBI Taxonomy" id="40686"/>
    <lineage>
        <taxon>Eukaryota</taxon>
        <taxon>Viridiplantae</taxon>
        <taxon>Streptophyta</taxon>
        <taxon>Embryophyta</taxon>
        <taxon>Tracheophyta</taxon>
        <taxon>Spermatophyta</taxon>
        <taxon>Magnoliopsida</taxon>
        <taxon>eudicotyledons</taxon>
        <taxon>Gunneridae</taxon>
        <taxon>Pentapetalae</taxon>
        <taxon>rosids</taxon>
        <taxon>fabids</taxon>
        <taxon>Malpighiales</taxon>
        <taxon>Salicaceae</taxon>
        <taxon>Saliceae</taxon>
        <taxon>Salix</taxon>
    </lineage>
</organism>
<dbReference type="AlphaFoldDB" id="A0A9Q0VIM3"/>
<reference evidence="2" key="2">
    <citation type="journal article" date="2023" name="Int. J. Mol. Sci.">
        <title>De Novo Assembly and Annotation of 11 Diverse Shrub Willow (Salix) Genomes Reveals Novel Gene Organization in Sex-Linked Regions.</title>
        <authorList>
            <person name="Hyden B."/>
            <person name="Feng K."/>
            <person name="Yates T.B."/>
            <person name="Jawdy S."/>
            <person name="Cereghino C."/>
            <person name="Smart L.B."/>
            <person name="Muchero W."/>
        </authorList>
    </citation>
    <scope>NUCLEOTIDE SEQUENCE [LARGE SCALE GENOMIC DNA]</scope>
    <source>
        <tissue evidence="2">Shoot tip</tissue>
    </source>
</reference>
<feature type="transmembrane region" description="Helical" evidence="1">
    <location>
        <begin position="59"/>
        <end position="82"/>
    </location>
</feature>
<comment type="caution">
    <text evidence="2">The sequence shown here is derived from an EMBL/GenBank/DDBJ whole genome shotgun (WGS) entry which is preliminary data.</text>
</comment>
<keyword evidence="1" id="KW-0472">Membrane</keyword>
<dbReference type="Proteomes" id="UP001151529">
    <property type="component" value="Chromosome 16"/>
</dbReference>
<keyword evidence="1" id="KW-0812">Transmembrane</keyword>
<reference evidence="2" key="1">
    <citation type="submission" date="2022-11" db="EMBL/GenBank/DDBJ databases">
        <authorList>
            <person name="Hyden B.L."/>
            <person name="Feng K."/>
            <person name="Yates T."/>
            <person name="Jawdy S."/>
            <person name="Smart L.B."/>
            <person name="Muchero W."/>
        </authorList>
    </citation>
    <scope>NUCLEOTIDE SEQUENCE</scope>
    <source>
        <tissue evidence="2">Shoot tip</tissue>
    </source>
</reference>
<keyword evidence="3" id="KW-1185">Reference proteome</keyword>
<protein>
    <submittedName>
        <fullName evidence="2">Uncharacterized protein</fullName>
    </submittedName>
</protein>
<evidence type="ECO:0000313" key="2">
    <source>
        <dbReference type="EMBL" id="KAJ6749349.1"/>
    </source>
</evidence>
<dbReference type="EMBL" id="JAPFFL010000001">
    <property type="protein sequence ID" value="KAJ6749349.1"/>
    <property type="molecule type" value="Genomic_DNA"/>
</dbReference>
<gene>
    <name evidence="2" type="ORF">OIU85_000042</name>
</gene>
<evidence type="ECO:0000256" key="1">
    <source>
        <dbReference type="SAM" id="Phobius"/>
    </source>
</evidence>
<evidence type="ECO:0000313" key="3">
    <source>
        <dbReference type="Proteomes" id="UP001151529"/>
    </source>
</evidence>
<proteinExistence type="predicted"/>